<feature type="signal peptide" evidence="1">
    <location>
        <begin position="1"/>
        <end position="21"/>
    </location>
</feature>
<evidence type="ECO:0000313" key="2">
    <source>
        <dbReference type="EMBL" id="AMY12244.1"/>
    </source>
</evidence>
<feature type="chain" id="PRO_5007512140" evidence="1">
    <location>
        <begin position="22"/>
        <end position="706"/>
    </location>
</feature>
<organism evidence="2 3">
    <name type="scientific">Luteitalea pratensis</name>
    <dbReference type="NCBI Taxonomy" id="1855912"/>
    <lineage>
        <taxon>Bacteria</taxon>
        <taxon>Pseudomonadati</taxon>
        <taxon>Acidobacteriota</taxon>
        <taxon>Vicinamibacteria</taxon>
        <taxon>Vicinamibacterales</taxon>
        <taxon>Vicinamibacteraceae</taxon>
        <taxon>Luteitalea</taxon>
    </lineage>
</organism>
<dbReference type="OrthoDB" id="115401at2"/>
<dbReference type="STRING" id="1855912.LuPra_05517"/>
<dbReference type="InterPro" id="IPR017802">
    <property type="entry name" value="VWFA-rel_acidobac-type"/>
</dbReference>
<dbReference type="RefSeq" id="WP_110173715.1">
    <property type="nucleotide sequence ID" value="NZ_CP015136.1"/>
</dbReference>
<dbReference type="Proteomes" id="UP000076079">
    <property type="component" value="Chromosome"/>
</dbReference>
<dbReference type="NCBIfam" id="TIGR03436">
    <property type="entry name" value="acidobact_VWFA"/>
    <property type="match status" value="1"/>
</dbReference>
<keyword evidence="3" id="KW-1185">Reference proteome</keyword>
<reference evidence="2 3" key="1">
    <citation type="journal article" date="2016" name="Genome Announc.">
        <title>First Complete Genome Sequence of a Subdivision 6 Acidobacterium Strain.</title>
        <authorList>
            <person name="Huang S."/>
            <person name="Vieira S."/>
            <person name="Bunk B."/>
            <person name="Riedel T."/>
            <person name="Sproer C."/>
            <person name="Overmann J."/>
        </authorList>
    </citation>
    <scope>NUCLEOTIDE SEQUENCE [LARGE SCALE GENOMIC DNA]</scope>
    <source>
        <strain evidence="3">DSM 100886 HEG_-6_39</strain>
    </source>
</reference>
<name>A0A143PWP4_LUTPR</name>
<evidence type="ECO:0000313" key="3">
    <source>
        <dbReference type="Proteomes" id="UP000076079"/>
    </source>
</evidence>
<dbReference type="AlphaFoldDB" id="A0A143PWP4"/>
<accession>A0A143PWP4</accession>
<dbReference type="KEGG" id="abac:LuPra_05517"/>
<proteinExistence type="predicted"/>
<sequence precursor="true">MRVRLLAWFVALCLVPAVAFGQPGGTQPRFRTETALVTVDAVVVDDRGQPVTGLTTADFEVLDEGVAQRVEFFQETGAPGSGVSTPARKPGRYSYATNVGAQATATRTFVLVFDDLHLTREQGEQARLALSQFIRVQLVDGDLVSLVVPGIALRWHARLPGGRDELLRIAEGLQGRFQPEPTFERITDYEAYRIHVFQDEAVANSVDRRWRNYRQLGRESTNLASDRGFQPQERGGNAGVIQQDLAIRAADVYSRLMARNRVTLGSMKAMVEGLEAVRGRKSVLLFSAGLIEDQEQIDARHVLDAARRANVAVYFIDVRGIGSGSAFATAQFGSPLDTRDVGFANAQIELEVQGSENLAIDTGGFSVRNANDLNAALGRISRELSSYYLLGFQPSRPGADGAYRKLQVRVRRLGVTVRARKGYYVTGDRVARAADVLGHDALQPVTDSPYDLDTIPLRVASYVFGSPTAGKAVVSLAIEADLRAFGFITTPLALTDVLELRIAATHLESSTAERYDGQVEMTFPLGTRLGEDAWYGLAREFTLAPGRYQARIAVRDRNNGRIGALTHVFDVPALDGLRVTTPIITDTIETPTGLLPASPKPVLVARREFPAGATVYYQFSVLGIPRGARILAGHQVRDAAGTIIKQLEPRAITPAPDGALSRFGGLSMKGLPAGEYELTLTVVDEAASRTIQLREPFAILPPAHAQ</sequence>
<protein>
    <submittedName>
        <fullName evidence="2">VWFA-related Acidobacterial domain protein</fullName>
    </submittedName>
</protein>
<keyword evidence="1" id="KW-0732">Signal</keyword>
<dbReference type="EMBL" id="CP015136">
    <property type="protein sequence ID" value="AMY12244.1"/>
    <property type="molecule type" value="Genomic_DNA"/>
</dbReference>
<reference evidence="3" key="2">
    <citation type="submission" date="2016-04" db="EMBL/GenBank/DDBJ databases">
        <title>First Complete Genome Sequence of a Subdivision 6 Acidobacterium.</title>
        <authorList>
            <person name="Huang S."/>
            <person name="Vieira S."/>
            <person name="Bunk B."/>
            <person name="Riedel T."/>
            <person name="Sproeer C."/>
            <person name="Overmann J."/>
        </authorList>
    </citation>
    <scope>NUCLEOTIDE SEQUENCE [LARGE SCALE GENOMIC DNA]</scope>
    <source>
        <strain evidence="3">DSM 100886 HEG_-6_39</strain>
    </source>
</reference>
<evidence type="ECO:0000256" key="1">
    <source>
        <dbReference type="SAM" id="SignalP"/>
    </source>
</evidence>
<gene>
    <name evidence="2" type="ORF">LuPra_05517</name>
</gene>